<proteinExistence type="predicted"/>
<sequence>MPPMPSIPEDAPADFPSAAPSEKIAWTFDTAIDAVQSVNLVSVAHYVNKIHHCEPHFFPSSQHDTEHPSNQFFVLMDYTWPPRLNEGIYGSIQDVRAALPDGFLDPKEFFLREFPTLDEAVGYFKGSCPTVHEEGINLVEEGNAIRFDQARDKTQGILNDLKAHLFGLELHKSFPLIVEKPGYPKAWVNFKGVEHARASLATKPGDRCEKAMFVIPASSYHNNWISKEYQRVNGKPRLGSLPPDILDDPEPEIPWEGWNFWVMTPEKEDMYAKL</sequence>
<accession>A0AAW0AT83</accession>
<dbReference type="EMBL" id="JAYKXP010000285">
    <property type="protein sequence ID" value="KAK7016421.1"/>
    <property type="molecule type" value="Genomic_DNA"/>
</dbReference>
<comment type="caution">
    <text evidence="1">The sequence shown here is derived from an EMBL/GenBank/DDBJ whole genome shotgun (WGS) entry which is preliminary data.</text>
</comment>
<evidence type="ECO:0000313" key="1">
    <source>
        <dbReference type="EMBL" id="KAK7016421.1"/>
    </source>
</evidence>
<evidence type="ECO:0000313" key="2">
    <source>
        <dbReference type="Proteomes" id="UP001383192"/>
    </source>
</evidence>
<keyword evidence="2" id="KW-1185">Reference proteome</keyword>
<dbReference type="Proteomes" id="UP001383192">
    <property type="component" value="Unassembled WGS sequence"/>
</dbReference>
<gene>
    <name evidence="1" type="ORF">VNI00_018903</name>
</gene>
<organism evidence="1 2">
    <name type="scientific">Paramarasmius palmivorus</name>
    <dbReference type="NCBI Taxonomy" id="297713"/>
    <lineage>
        <taxon>Eukaryota</taxon>
        <taxon>Fungi</taxon>
        <taxon>Dikarya</taxon>
        <taxon>Basidiomycota</taxon>
        <taxon>Agaricomycotina</taxon>
        <taxon>Agaricomycetes</taxon>
        <taxon>Agaricomycetidae</taxon>
        <taxon>Agaricales</taxon>
        <taxon>Marasmiineae</taxon>
        <taxon>Marasmiaceae</taxon>
        <taxon>Paramarasmius</taxon>
    </lineage>
</organism>
<name>A0AAW0AT83_9AGAR</name>
<reference evidence="1 2" key="1">
    <citation type="submission" date="2024-01" db="EMBL/GenBank/DDBJ databases">
        <title>A draft genome for a cacao thread blight-causing isolate of Paramarasmius palmivorus.</title>
        <authorList>
            <person name="Baruah I.K."/>
            <person name="Bukari Y."/>
            <person name="Amoako-Attah I."/>
            <person name="Meinhardt L.W."/>
            <person name="Bailey B.A."/>
            <person name="Cohen S.P."/>
        </authorList>
    </citation>
    <scope>NUCLEOTIDE SEQUENCE [LARGE SCALE GENOMIC DNA]</scope>
    <source>
        <strain evidence="1 2">GH-12</strain>
    </source>
</reference>
<dbReference type="AlphaFoldDB" id="A0AAW0AT83"/>
<protein>
    <submittedName>
        <fullName evidence="1">Uncharacterized protein</fullName>
    </submittedName>
</protein>